<dbReference type="RefSeq" id="WP_345711057.1">
    <property type="nucleotide sequence ID" value="NZ_BAABIL010000097.1"/>
</dbReference>
<proteinExistence type="predicted"/>
<evidence type="ECO:0000259" key="2">
    <source>
        <dbReference type="Pfam" id="PF13581"/>
    </source>
</evidence>
<evidence type="ECO:0000313" key="4">
    <source>
        <dbReference type="Proteomes" id="UP001501195"/>
    </source>
</evidence>
<dbReference type="EMBL" id="BAABIL010000097">
    <property type="protein sequence ID" value="GAA4967833.1"/>
    <property type="molecule type" value="Genomic_DNA"/>
</dbReference>
<evidence type="ECO:0000313" key="3">
    <source>
        <dbReference type="EMBL" id="GAA4967833.1"/>
    </source>
</evidence>
<sequence>MGVLPGAGATADVHADELPLRPELASVSRARHWAAARCEQAAGDVGPDRLADVVRVVELVVSELVANAVEHGGPPVSIGVRRHGDVLRVRVADGNPTPPVPREQGAHATSGRGVALVAHLSSGWGVEPGTGGKVVWCDVALHPRAA</sequence>
<dbReference type="InterPro" id="IPR036890">
    <property type="entry name" value="HATPase_C_sf"/>
</dbReference>
<comment type="caution">
    <text evidence="3">The sequence shown here is derived from an EMBL/GenBank/DDBJ whole genome shotgun (WGS) entry which is preliminary data.</text>
</comment>
<dbReference type="PANTHER" id="PTHR35526">
    <property type="entry name" value="ANTI-SIGMA-F FACTOR RSBW-RELATED"/>
    <property type="match status" value="1"/>
</dbReference>
<protein>
    <recommendedName>
        <fullName evidence="2">Histidine kinase/HSP90-like ATPase domain-containing protein</fullName>
    </recommendedName>
</protein>
<dbReference type="InterPro" id="IPR050267">
    <property type="entry name" value="Anti-sigma-factor_SerPK"/>
</dbReference>
<dbReference type="Gene3D" id="3.30.565.10">
    <property type="entry name" value="Histidine kinase-like ATPase, C-terminal domain"/>
    <property type="match status" value="1"/>
</dbReference>
<keyword evidence="1" id="KW-0418">Kinase</keyword>
<name>A0ABP9HCY5_9ACTN</name>
<feature type="domain" description="Histidine kinase/HSP90-like ATPase" evidence="2">
    <location>
        <begin position="22"/>
        <end position="136"/>
    </location>
</feature>
<dbReference type="PANTHER" id="PTHR35526:SF3">
    <property type="entry name" value="ANTI-SIGMA-F FACTOR RSBW"/>
    <property type="match status" value="1"/>
</dbReference>
<reference evidence="4" key="1">
    <citation type="journal article" date="2019" name="Int. J. Syst. Evol. Microbiol.">
        <title>The Global Catalogue of Microorganisms (GCM) 10K type strain sequencing project: providing services to taxonomists for standard genome sequencing and annotation.</title>
        <authorList>
            <consortium name="The Broad Institute Genomics Platform"/>
            <consortium name="The Broad Institute Genome Sequencing Center for Infectious Disease"/>
            <person name="Wu L."/>
            <person name="Ma J."/>
        </authorList>
    </citation>
    <scope>NUCLEOTIDE SEQUENCE [LARGE SCALE GENOMIC DNA]</scope>
    <source>
        <strain evidence="4">JCM 18126</strain>
    </source>
</reference>
<gene>
    <name evidence="3" type="ORF">GCM10023225_07890</name>
</gene>
<keyword evidence="1" id="KW-0723">Serine/threonine-protein kinase</keyword>
<keyword evidence="4" id="KW-1185">Reference proteome</keyword>
<dbReference type="Proteomes" id="UP001501195">
    <property type="component" value="Unassembled WGS sequence"/>
</dbReference>
<evidence type="ECO:0000256" key="1">
    <source>
        <dbReference type="ARBA" id="ARBA00022527"/>
    </source>
</evidence>
<keyword evidence="1" id="KW-0808">Transferase</keyword>
<dbReference type="SUPFAM" id="SSF55874">
    <property type="entry name" value="ATPase domain of HSP90 chaperone/DNA topoisomerase II/histidine kinase"/>
    <property type="match status" value="1"/>
</dbReference>
<dbReference type="CDD" id="cd16936">
    <property type="entry name" value="HATPase_RsbW-like"/>
    <property type="match status" value="1"/>
</dbReference>
<organism evidence="3 4">
    <name type="scientific">Kineococcus glutinatus</name>
    <dbReference type="NCBI Taxonomy" id="1070872"/>
    <lineage>
        <taxon>Bacteria</taxon>
        <taxon>Bacillati</taxon>
        <taxon>Actinomycetota</taxon>
        <taxon>Actinomycetes</taxon>
        <taxon>Kineosporiales</taxon>
        <taxon>Kineosporiaceae</taxon>
        <taxon>Kineococcus</taxon>
    </lineage>
</organism>
<dbReference type="Pfam" id="PF13581">
    <property type="entry name" value="HATPase_c_2"/>
    <property type="match status" value="1"/>
</dbReference>
<accession>A0ABP9HCY5</accession>
<dbReference type="InterPro" id="IPR003594">
    <property type="entry name" value="HATPase_dom"/>
</dbReference>